<dbReference type="WBParaSite" id="PSAMB.scaffold3004size20085.g19939.t1">
    <property type="protein sequence ID" value="PSAMB.scaffold3004size20085.g19939.t1"/>
    <property type="gene ID" value="PSAMB.scaffold3004size20085.g19939"/>
</dbReference>
<dbReference type="AlphaFoldDB" id="A0A914W297"/>
<evidence type="ECO:0000313" key="1">
    <source>
        <dbReference type="Proteomes" id="UP000887566"/>
    </source>
</evidence>
<protein>
    <submittedName>
        <fullName evidence="2">Uncharacterized protein</fullName>
    </submittedName>
</protein>
<keyword evidence="1" id="KW-1185">Reference proteome</keyword>
<name>A0A914W297_9BILA</name>
<reference evidence="2" key="1">
    <citation type="submission" date="2022-11" db="UniProtKB">
        <authorList>
            <consortium name="WormBaseParasite"/>
        </authorList>
    </citation>
    <scope>IDENTIFICATION</scope>
</reference>
<evidence type="ECO:0000313" key="2">
    <source>
        <dbReference type="WBParaSite" id="PSAMB.scaffold3004size20085.g19939.t1"/>
    </source>
</evidence>
<dbReference type="Proteomes" id="UP000887566">
    <property type="component" value="Unplaced"/>
</dbReference>
<sequence>MSPGASPVTRNPAWRPALPRSETNDRFRMAAFVFSAPLVRGESAAVIAVCSAKVPTAANITCPLPPPSLLKQLTTRRQFFGAQPDTTLSHFLHHFSSYARLLIINSCNNKTSLDCSAYKYRHCIS</sequence>
<proteinExistence type="predicted"/>
<accession>A0A914W297</accession>
<organism evidence="1 2">
    <name type="scientific">Plectus sambesii</name>
    <dbReference type="NCBI Taxonomy" id="2011161"/>
    <lineage>
        <taxon>Eukaryota</taxon>
        <taxon>Metazoa</taxon>
        <taxon>Ecdysozoa</taxon>
        <taxon>Nematoda</taxon>
        <taxon>Chromadorea</taxon>
        <taxon>Plectida</taxon>
        <taxon>Plectina</taxon>
        <taxon>Plectoidea</taxon>
        <taxon>Plectidae</taxon>
        <taxon>Plectus</taxon>
    </lineage>
</organism>